<dbReference type="PANTHER" id="PTHR34109">
    <property type="entry name" value="BNAUNNG04460D PROTEIN-RELATED"/>
    <property type="match status" value="1"/>
</dbReference>
<dbReference type="Pfam" id="PF00903">
    <property type="entry name" value="Glyoxalase"/>
    <property type="match status" value="1"/>
</dbReference>
<accession>A0A7W7Q991</accession>
<dbReference type="Gene3D" id="3.30.720.120">
    <property type="match status" value="1"/>
</dbReference>
<dbReference type="EMBL" id="JACHJQ010000005">
    <property type="protein sequence ID" value="MBB4909228.1"/>
    <property type="molecule type" value="Genomic_DNA"/>
</dbReference>
<evidence type="ECO:0000313" key="2">
    <source>
        <dbReference type="EMBL" id="MBB4909228.1"/>
    </source>
</evidence>
<organism evidence="2 3">
    <name type="scientific">Actinophytocola algeriensis</name>
    <dbReference type="NCBI Taxonomy" id="1768010"/>
    <lineage>
        <taxon>Bacteria</taxon>
        <taxon>Bacillati</taxon>
        <taxon>Actinomycetota</taxon>
        <taxon>Actinomycetes</taxon>
        <taxon>Pseudonocardiales</taxon>
        <taxon>Pseudonocardiaceae</taxon>
    </lineage>
</organism>
<proteinExistence type="predicted"/>
<dbReference type="Proteomes" id="UP000520767">
    <property type="component" value="Unassembled WGS sequence"/>
</dbReference>
<name>A0A7W7Q991_9PSEU</name>
<evidence type="ECO:0000313" key="3">
    <source>
        <dbReference type="Proteomes" id="UP000520767"/>
    </source>
</evidence>
<dbReference type="InterPro" id="IPR037523">
    <property type="entry name" value="VOC_core"/>
</dbReference>
<dbReference type="InterPro" id="IPR029068">
    <property type="entry name" value="Glyas_Bleomycin-R_OHBP_Dase"/>
</dbReference>
<protein>
    <submittedName>
        <fullName evidence="2">Putative glyoxalase superfamily protein PhnB</fullName>
    </submittedName>
</protein>
<gene>
    <name evidence="2" type="ORF">FHR82_005481</name>
</gene>
<dbReference type="SUPFAM" id="SSF54593">
    <property type="entry name" value="Glyoxalase/Bleomycin resistance protein/Dihydroxybiphenyl dioxygenase"/>
    <property type="match status" value="1"/>
</dbReference>
<comment type="caution">
    <text evidence="2">The sequence shown here is derived from an EMBL/GenBank/DDBJ whole genome shotgun (WGS) entry which is preliminary data.</text>
</comment>
<dbReference type="InterPro" id="IPR004360">
    <property type="entry name" value="Glyas_Fos-R_dOase_dom"/>
</dbReference>
<sequence length="137" mass="15222">MTTLHTYFSYVDAEAALTWLAEAFGFETTMRWDDEHGVAHAELRVGDAAIIVFSDDGLGYDRMHPKANDAAGHGTYLAVADSAAVDAVWARALAVGAVPVWKPENTEWGNYRCRIRDLEGYEWSFGTHKPGEPSEDW</sequence>
<dbReference type="AlphaFoldDB" id="A0A7W7Q991"/>
<dbReference type="Gene3D" id="3.30.720.110">
    <property type="match status" value="1"/>
</dbReference>
<feature type="domain" description="VOC" evidence="1">
    <location>
        <begin position="2"/>
        <end position="128"/>
    </location>
</feature>
<evidence type="ECO:0000259" key="1">
    <source>
        <dbReference type="PROSITE" id="PS51819"/>
    </source>
</evidence>
<keyword evidence="3" id="KW-1185">Reference proteome</keyword>
<reference evidence="2 3" key="1">
    <citation type="submission" date="2020-08" db="EMBL/GenBank/DDBJ databases">
        <title>Genomic Encyclopedia of Type Strains, Phase III (KMG-III): the genomes of soil and plant-associated and newly described type strains.</title>
        <authorList>
            <person name="Whitman W."/>
        </authorList>
    </citation>
    <scope>NUCLEOTIDE SEQUENCE [LARGE SCALE GENOMIC DNA]</scope>
    <source>
        <strain evidence="2 3">CECT 8960</strain>
    </source>
</reference>
<dbReference type="RefSeq" id="WP_184813252.1">
    <property type="nucleotide sequence ID" value="NZ_JACHJQ010000005.1"/>
</dbReference>
<dbReference type="PROSITE" id="PS51819">
    <property type="entry name" value="VOC"/>
    <property type="match status" value="1"/>
</dbReference>